<dbReference type="AlphaFoldDB" id="A0A0R3DZG8"/>
<name>A0A0R3DZG8_9BRAD</name>
<sequence length="186" mass="21154">MEIIDFQVSLDRALRQRDDISLIRSDELISEFPKQTRSMRNPLIMRVGVSHNGKTQEIGLVPDLTFGVRFSDSSRRCFMVEIDRGTMPIMRADLAQTSVARKMQAYLAAHSAKKHETQFGWKAFRVLIVTPDRSRAQSMKEALLRLSEARSIGPALFLFALRDELRASGPIAYDWEDGAGRRTRLA</sequence>
<accession>A0A0R3DZG8</accession>
<gene>
    <name evidence="1" type="ORF">AOQ71_10065</name>
</gene>
<dbReference type="Proteomes" id="UP000051936">
    <property type="component" value="Unassembled WGS sequence"/>
</dbReference>
<organism evidence="1 2">
    <name type="scientific">Bradyrhizobium manausense</name>
    <dbReference type="NCBI Taxonomy" id="989370"/>
    <lineage>
        <taxon>Bacteria</taxon>
        <taxon>Pseudomonadati</taxon>
        <taxon>Pseudomonadota</taxon>
        <taxon>Alphaproteobacteria</taxon>
        <taxon>Hyphomicrobiales</taxon>
        <taxon>Nitrobacteraceae</taxon>
        <taxon>Bradyrhizobium</taxon>
    </lineage>
</organism>
<evidence type="ECO:0000313" key="2">
    <source>
        <dbReference type="Proteomes" id="UP000051936"/>
    </source>
</evidence>
<dbReference type="EMBL" id="LJYG01000044">
    <property type="protein sequence ID" value="KRQ15335.1"/>
    <property type="molecule type" value="Genomic_DNA"/>
</dbReference>
<proteinExistence type="predicted"/>
<protein>
    <submittedName>
        <fullName evidence="1">Uncharacterized protein</fullName>
    </submittedName>
</protein>
<evidence type="ECO:0000313" key="1">
    <source>
        <dbReference type="EMBL" id="KRQ15335.1"/>
    </source>
</evidence>
<keyword evidence="2" id="KW-1185">Reference proteome</keyword>
<comment type="caution">
    <text evidence="1">The sequence shown here is derived from an EMBL/GenBank/DDBJ whole genome shotgun (WGS) entry which is preliminary data.</text>
</comment>
<reference evidence="1 2" key="1">
    <citation type="submission" date="2015-09" db="EMBL/GenBank/DDBJ databases">
        <title>Draft Genome Sequence of Bradyrhizobium manausense Strain BR 3351T, a Novel Symbiotic Nitrogen-Fixing Alphaproteobacterium Isolated from Brazilian Amazon Rain Forest.</title>
        <authorList>
            <person name="De Araujo J.L."/>
            <person name="Zilli J.E."/>
        </authorList>
    </citation>
    <scope>NUCLEOTIDE SEQUENCE [LARGE SCALE GENOMIC DNA]</scope>
    <source>
        <strain evidence="1 2">BR3351</strain>
    </source>
</reference>